<organism evidence="1 2">
    <name type="scientific">Citrus sinensis</name>
    <name type="common">Sweet orange</name>
    <name type="synonym">Citrus aurantium var. sinensis</name>
    <dbReference type="NCBI Taxonomy" id="2711"/>
    <lineage>
        <taxon>Eukaryota</taxon>
        <taxon>Viridiplantae</taxon>
        <taxon>Streptophyta</taxon>
        <taxon>Embryophyta</taxon>
        <taxon>Tracheophyta</taxon>
        <taxon>Spermatophyta</taxon>
        <taxon>Magnoliopsida</taxon>
        <taxon>eudicotyledons</taxon>
        <taxon>Gunneridae</taxon>
        <taxon>Pentapetalae</taxon>
        <taxon>rosids</taxon>
        <taxon>malvids</taxon>
        <taxon>Sapindales</taxon>
        <taxon>Rutaceae</taxon>
        <taxon>Aurantioideae</taxon>
        <taxon>Citrus</taxon>
    </lineage>
</organism>
<comment type="caution">
    <text evidence="1">The sequence shown here is derived from an EMBL/GenBank/DDBJ whole genome shotgun (WGS) entry which is preliminary data.</text>
</comment>
<sequence length="644" mass="72203">MLGSSENIGGGRNPSFAGVFSPPLQATRTTKKARMREEDTDEDKPPLVTYKETLVGDSQYREAGIGGREADWDFEEGDVIESHDGVRIQEKPIQPWKNSVVVKLLGRNIGYKALCARLASMWKPSMGYSVIELENNYFLVRFRNAGDALDALTRGPWIILGHYLTMQQWMPEFDSKVMDFEYVNVWIRLPGLALHLYHQKTLNKIGQLVGEVIKLDDNTELSTRGKFARIVVRISLAKPLVSQVELNGRVQKIEYEGLPVICFKCGRYGHNSGDCSENINDGQSGGEEISRKDSQRGDVHVVQEDGRYEDTHFEPFGPWMVASRRGRKLASATTSKANHETIPAKVKPSKSVLQRQQRNKAAAAIQNLFEAFPSTKPFQTVDISLVPSTSHKNDVNNITHANPSFISCPFTHGKSTGHITTTVPTTLDPTNHTVVFCSPQLSTPVKHNFANNTLVDDELQEIQNPHSPNLHDPPDTMDGFDDGGVDNITREPAVTEADTIKEAMSEGEKSMVEQTPRACIQQGAASHSFRQTFKTIIQSYKPAMVVIMELRISGRKTDNFIKINGFDSSHRVEVVGFSGGIWLLWRDQFDVEIISNHKQFIHFKLKCNNVLISWVTAVYASPVPVIRHELWDHLNHLATITNYP</sequence>
<evidence type="ECO:0000313" key="1">
    <source>
        <dbReference type="EMBL" id="KAH9779860.1"/>
    </source>
</evidence>
<evidence type="ECO:0000313" key="2">
    <source>
        <dbReference type="Proteomes" id="UP000829398"/>
    </source>
</evidence>
<keyword evidence="2" id="KW-1185">Reference proteome</keyword>
<accession>A0ACB8M3Q5</accession>
<gene>
    <name evidence="1" type="ORF">KPL71_007867</name>
</gene>
<dbReference type="EMBL" id="CM039172">
    <property type="protein sequence ID" value="KAH9779860.1"/>
    <property type="molecule type" value="Genomic_DNA"/>
</dbReference>
<reference evidence="2" key="1">
    <citation type="journal article" date="2023" name="Hortic. Res.">
        <title>A chromosome-level phased genome enabling allele-level studies in sweet orange: a case study on citrus Huanglongbing tolerance.</title>
        <authorList>
            <person name="Wu B."/>
            <person name="Yu Q."/>
            <person name="Deng Z."/>
            <person name="Duan Y."/>
            <person name="Luo F."/>
            <person name="Gmitter F. Jr."/>
        </authorList>
    </citation>
    <scope>NUCLEOTIDE SEQUENCE [LARGE SCALE GENOMIC DNA]</scope>
    <source>
        <strain evidence="2">cv. Valencia</strain>
    </source>
</reference>
<dbReference type="Proteomes" id="UP000829398">
    <property type="component" value="Chromosome 3"/>
</dbReference>
<protein>
    <submittedName>
        <fullName evidence="1">Uncharacterized protein</fullName>
    </submittedName>
</protein>
<proteinExistence type="predicted"/>
<name>A0ACB8M3Q5_CITSI</name>